<protein>
    <submittedName>
        <fullName evidence="4">Nucleotidyltransferase family protein</fullName>
    </submittedName>
</protein>
<dbReference type="Pfam" id="PF00483">
    <property type="entry name" value="NTP_transferase"/>
    <property type="match status" value="1"/>
</dbReference>
<keyword evidence="5" id="KW-1185">Reference proteome</keyword>
<feature type="domain" description="Nucleotidyl transferase" evidence="3">
    <location>
        <begin position="2"/>
        <end position="237"/>
    </location>
</feature>
<accession>A0ABY6N3U4</accession>
<evidence type="ECO:0000313" key="5">
    <source>
        <dbReference type="Proteomes" id="UP001163739"/>
    </source>
</evidence>
<sequence>MKAMILAAGLGTRMRPLTDHTPKPLLKAAGKPLIQYHLDRLAASGIKDVVINTSWLGHQISDYIDSILTSDTASSSCSIQVIHEASPLETAGGIINALPLLSNKDEPFFIVVNGDVWSDFDYAELLNIATNLPDSTLAHLVMVDNPSQHPSGDFHLFENGAISEDNSDNIKHSEKLTFSGISLLSAKLFDHCTPGKHPLAPLLKDAMRNQQVSGHKTNCTWMDIGTPERLEQLNQYILSGEPSS</sequence>
<evidence type="ECO:0000256" key="1">
    <source>
        <dbReference type="ARBA" id="ARBA00022679"/>
    </source>
</evidence>
<proteinExistence type="predicted"/>
<dbReference type="PANTHER" id="PTHR43584">
    <property type="entry name" value="NUCLEOTIDYL TRANSFERASE"/>
    <property type="match status" value="1"/>
</dbReference>
<dbReference type="Proteomes" id="UP001163739">
    <property type="component" value="Chromosome"/>
</dbReference>
<keyword evidence="2" id="KW-0548">Nucleotidyltransferase</keyword>
<dbReference type="CDD" id="cd06422">
    <property type="entry name" value="NTP_transferase_like_1"/>
    <property type="match status" value="1"/>
</dbReference>
<dbReference type="InterPro" id="IPR054790">
    <property type="entry name" value="MurU"/>
</dbReference>
<dbReference type="NCBIfam" id="NF045761">
    <property type="entry name" value="NAMPUrTaseMurU"/>
    <property type="match status" value="1"/>
</dbReference>
<gene>
    <name evidence="4" type="ORF">NKI27_02670</name>
</gene>
<organism evidence="4 5">
    <name type="scientific">Alkalimarinus alittae</name>
    <dbReference type="NCBI Taxonomy" id="2961619"/>
    <lineage>
        <taxon>Bacteria</taxon>
        <taxon>Pseudomonadati</taxon>
        <taxon>Pseudomonadota</taxon>
        <taxon>Gammaproteobacteria</taxon>
        <taxon>Alteromonadales</taxon>
        <taxon>Alteromonadaceae</taxon>
        <taxon>Alkalimarinus</taxon>
    </lineage>
</organism>
<dbReference type="SUPFAM" id="SSF53448">
    <property type="entry name" value="Nucleotide-diphospho-sugar transferases"/>
    <property type="match status" value="1"/>
</dbReference>
<dbReference type="InterPro" id="IPR029044">
    <property type="entry name" value="Nucleotide-diphossugar_trans"/>
</dbReference>
<dbReference type="EMBL" id="CP100390">
    <property type="protein sequence ID" value="UZE96675.1"/>
    <property type="molecule type" value="Genomic_DNA"/>
</dbReference>
<evidence type="ECO:0000256" key="2">
    <source>
        <dbReference type="ARBA" id="ARBA00022695"/>
    </source>
</evidence>
<keyword evidence="1" id="KW-0808">Transferase</keyword>
<dbReference type="Gene3D" id="3.90.550.10">
    <property type="entry name" value="Spore Coat Polysaccharide Biosynthesis Protein SpsA, Chain A"/>
    <property type="match status" value="1"/>
</dbReference>
<dbReference type="InterPro" id="IPR005835">
    <property type="entry name" value="NTP_transferase_dom"/>
</dbReference>
<reference evidence="4" key="1">
    <citation type="submission" date="2022-06" db="EMBL/GenBank/DDBJ databases">
        <title>Alkalimarinus sp. nov., isolated from gut of a Alitta virens.</title>
        <authorList>
            <person name="Yang A.I."/>
            <person name="Shin N.-R."/>
        </authorList>
    </citation>
    <scope>NUCLEOTIDE SEQUENCE</scope>
    <source>
        <strain evidence="4">A2M4</strain>
    </source>
</reference>
<evidence type="ECO:0000313" key="4">
    <source>
        <dbReference type="EMBL" id="UZE96675.1"/>
    </source>
</evidence>
<evidence type="ECO:0000259" key="3">
    <source>
        <dbReference type="Pfam" id="PF00483"/>
    </source>
</evidence>
<name>A0ABY6N3U4_9ALTE</name>
<dbReference type="PANTHER" id="PTHR43584:SF8">
    <property type="entry name" value="N-ACETYLMURAMATE ALPHA-1-PHOSPHATE URIDYLYLTRANSFERASE"/>
    <property type="match status" value="1"/>
</dbReference>
<dbReference type="InterPro" id="IPR050065">
    <property type="entry name" value="GlmU-like"/>
</dbReference>